<comment type="caution">
    <text evidence="2">The sequence shown here is derived from an EMBL/GenBank/DDBJ whole genome shotgun (WGS) entry which is preliminary data.</text>
</comment>
<feature type="region of interest" description="Disordered" evidence="1">
    <location>
        <begin position="109"/>
        <end position="146"/>
    </location>
</feature>
<feature type="compositionally biased region" description="Pro residues" evidence="1">
    <location>
        <begin position="33"/>
        <end position="58"/>
    </location>
</feature>
<gene>
    <name evidence="2" type="ORF">GRF29_8g3344743</name>
</gene>
<feature type="compositionally biased region" description="Low complexity" evidence="1">
    <location>
        <begin position="9"/>
        <end position="32"/>
    </location>
</feature>
<evidence type="ECO:0000313" key="3">
    <source>
        <dbReference type="Proteomes" id="UP001280581"/>
    </source>
</evidence>
<reference evidence="2 3" key="1">
    <citation type="submission" date="2021-02" db="EMBL/GenBank/DDBJ databases">
        <title>Genome assembly of Pseudopithomyces chartarum.</title>
        <authorList>
            <person name="Jauregui R."/>
            <person name="Singh J."/>
            <person name="Voisey C."/>
        </authorList>
    </citation>
    <scope>NUCLEOTIDE SEQUENCE [LARGE SCALE GENOMIC DNA]</scope>
    <source>
        <strain evidence="2 3">AGR01</strain>
    </source>
</reference>
<organism evidence="2 3">
    <name type="scientific">Pseudopithomyces chartarum</name>
    <dbReference type="NCBI Taxonomy" id="1892770"/>
    <lineage>
        <taxon>Eukaryota</taxon>
        <taxon>Fungi</taxon>
        <taxon>Dikarya</taxon>
        <taxon>Ascomycota</taxon>
        <taxon>Pezizomycotina</taxon>
        <taxon>Dothideomycetes</taxon>
        <taxon>Pleosporomycetidae</taxon>
        <taxon>Pleosporales</taxon>
        <taxon>Massarineae</taxon>
        <taxon>Didymosphaeriaceae</taxon>
        <taxon>Pseudopithomyces</taxon>
    </lineage>
</organism>
<keyword evidence="3" id="KW-1185">Reference proteome</keyword>
<dbReference type="AlphaFoldDB" id="A0AAN6M777"/>
<sequence>MPSPPTTPLNPTATPTPIQPTAPTTFPLTPLTPSTPPTLPPSTPSKPSTPPKIAPPHHPLNHHLSPPSPTIPSISLAHSLAIARLRPVDRFLAQLDRDIQDFKRWLDHRDEYPVSGGGKRGSGSEATEGANGDKKMEELELPHFPA</sequence>
<feature type="region of interest" description="Disordered" evidence="1">
    <location>
        <begin position="1"/>
        <end position="73"/>
    </location>
</feature>
<evidence type="ECO:0000256" key="1">
    <source>
        <dbReference type="SAM" id="MobiDB-lite"/>
    </source>
</evidence>
<dbReference type="EMBL" id="WVTA01000002">
    <property type="protein sequence ID" value="KAK3216450.1"/>
    <property type="molecule type" value="Genomic_DNA"/>
</dbReference>
<evidence type="ECO:0000313" key="2">
    <source>
        <dbReference type="EMBL" id="KAK3216450.1"/>
    </source>
</evidence>
<feature type="compositionally biased region" description="Basic and acidic residues" evidence="1">
    <location>
        <begin position="131"/>
        <end position="146"/>
    </location>
</feature>
<name>A0AAN6M777_9PLEO</name>
<accession>A0AAN6M777</accession>
<protein>
    <submittedName>
        <fullName evidence="2">Uncharacterized protein</fullName>
    </submittedName>
</protein>
<proteinExistence type="predicted"/>
<dbReference type="Proteomes" id="UP001280581">
    <property type="component" value="Unassembled WGS sequence"/>
</dbReference>